<dbReference type="EMBL" id="JPKZ01000756">
    <property type="protein sequence ID" value="KHN85582.1"/>
    <property type="molecule type" value="Genomic_DNA"/>
</dbReference>
<accession>A0A0B2VW45</accession>
<evidence type="ECO:0000313" key="1">
    <source>
        <dbReference type="EMBL" id="KHN85582.1"/>
    </source>
</evidence>
<dbReference type="Proteomes" id="UP000031036">
    <property type="component" value="Unassembled WGS sequence"/>
</dbReference>
<sequence>MENTPTVVQTTTVAPEGGGLSGGQITGIVIGVLIQREVGSPSILEGCDFSLHTALPAEMHHYKRQQSLLKVVV</sequence>
<gene>
    <name evidence="1" type="ORF">Tcan_08133</name>
</gene>
<dbReference type="AlphaFoldDB" id="A0A0B2VW45"/>
<reference evidence="1 2" key="1">
    <citation type="submission" date="2014-11" db="EMBL/GenBank/DDBJ databases">
        <title>Genetic blueprint of the zoonotic pathogen Toxocara canis.</title>
        <authorList>
            <person name="Zhu X.-Q."/>
            <person name="Korhonen P.K."/>
            <person name="Cai H."/>
            <person name="Young N.D."/>
            <person name="Nejsum P."/>
            <person name="von Samson-Himmelstjerna G."/>
            <person name="Boag P.R."/>
            <person name="Tan P."/>
            <person name="Li Q."/>
            <person name="Min J."/>
            <person name="Yang Y."/>
            <person name="Wang X."/>
            <person name="Fang X."/>
            <person name="Hall R.S."/>
            <person name="Hofmann A."/>
            <person name="Sternberg P.W."/>
            <person name="Jex A.R."/>
            <person name="Gasser R.B."/>
        </authorList>
    </citation>
    <scope>NUCLEOTIDE SEQUENCE [LARGE SCALE GENOMIC DNA]</scope>
    <source>
        <strain evidence="1">PN_DK_2014</strain>
    </source>
</reference>
<keyword evidence="2" id="KW-1185">Reference proteome</keyword>
<organism evidence="1 2">
    <name type="scientific">Toxocara canis</name>
    <name type="common">Canine roundworm</name>
    <dbReference type="NCBI Taxonomy" id="6265"/>
    <lineage>
        <taxon>Eukaryota</taxon>
        <taxon>Metazoa</taxon>
        <taxon>Ecdysozoa</taxon>
        <taxon>Nematoda</taxon>
        <taxon>Chromadorea</taxon>
        <taxon>Rhabditida</taxon>
        <taxon>Spirurina</taxon>
        <taxon>Ascaridomorpha</taxon>
        <taxon>Ascaridoidea</taxon>
        <taxon>Toxocaridae</taxon>
        <taxon>Toxocara</taxon>
    </lineage>
</organism>
<protein>
    <submittedName>
        <fullName evidence="1">Uncharacterized protein</fullName>
    </submittedName>
</protein>
<evidence type="ECO:0000313" key="2">
    <source>
        <dbReference type="Proteomes" id="UP000031036"/>
    </source>
</evidence>
<proteinExistence type="predicted"/>
<name>A0A0B2VW45_TOXCA</name>
<comment type="caution">
    <text evidence="1">The sequence shown here is derived from an EMBL/GenBank/DDBJ whole genome shotgun (WGS) entry which is preliminary data.</text>
</comment>